<gene>
    <name evidence="1" type="ORF">EDS130_LOCUS7297</name>
    <name evidence="2" type="ORF">XAT740_LOCUS18673</name>
</gene>
<name>A0A813WAQ0_ADIRI</name>
<evidence type="ECO:0000313" key="3">
    <source>
        <dbReference type="Proteomes" id="UP000663828"/>
    </source>
</evidence>
<keyword evidence="3" id="KW-1185">Reference proteome</keyword>
<dbReference type="Proteomes" id="UP000663828">
    <property type="component" value="Unassembled WGS sequence"/>
</dbReference>
<evidence type="ECO:0000313" key="4">
    <source>
        <dbReference type="Proteomes" id="UP000663852"/>
    </source>
</evidence>
<reference evidence="1" key="1">
    <citation type="submission" date="2021-02" db="EMBL/GenBank/DDBJ databases">
        <authorList>
            <person name="Nowell W R."/>
        </authorList>
    </citation>
    <scope>NUCLEOTIDE SEQUENCE</scope>
</reference>
<dbReference type="EMBL" id="CAJNOR010001253">
    <property type="protein sequence ID" value="CAF1107231.1"/>
    <property type="molecule type" value="Genomic_DNA"/>
</dbReference>
<dbReference type="InterPro" id="IPR013320">
    <property type="entry name" value="ConA-like_dom_sf"/>
</dbReference>
<dbReference type="AlphaFoldDB" id="A0A813WAQ0"/>
<evidence type="ECO:0000313" key="2">
    <source>
        <dbReference type="EMBL" id="CAF1107231.1"/>
    </source>
</evidence>
<accession>A0A813WAQ0</accession>
<dbReference type="Proteomes" id="UP000663852">
    <property type="component" value="Unassembled WGS sequence"/>
</dbReference>
<comment type="caution">
    <text evidence="1">The sequence shown here is derived from an EMBL/GenBank/DDBJ whole genome shotgun (WGS) entry which is preliminary data.</text>
</comment>
<sequence length="354" mass="40637">MASVITKKPCLKCDKGAGVTTCDGCQQTFCIKHIIEHRQELTGQLDNVGHEHDLFRQDLMHETSVHPLLVRIDEWERESITKIQVIAETARADLRLLLEQNKTQLKESMDKVTKEMQAGRELDDFTEIDLLRWTEELKHLRELLAAELHVRLIEDPSKSTSVPMIKISEEQGLNSSILRRHDIADYNREGIARVNELFRNFAGKLVLSEGGYVATCIGSYWDGSTVYGTRLYSSGQHEIRFRIDHKGSNDLFFGIKTTSDDLPVRTWTGTCSYGWWEVDQAIESVNGHRVHTDRGVRTGDEITLVLDCENRMIQFEHHRVNTVAHMLVDLRKCPFPWQILVTLRSNGDCVRIIQ</sequence>
<dbReference type="SUPFAM" id="SSF49899">
    <property type="entry name" value="Concanavalin A-like lectins/glucanases"/>
    <property type="match status" value="1"/>
</dbReference>
<dbReference type="InterPro" id="IPR043136">
    <property type="entry name" value="B30.2/SPRY_sf"/>
</dbReference>
<dbReference type="EMBL" id="CAJNOJ010000022">
    <property type="protein sequence ID" value="CAF0850654.1"/>
    <property type="molecule type" value="Genomic_DNA"/>
</dbReference>
<dbReference type="OrthoDB" id="9985551at2759"/>
<dbReference type="Gene3D" id="2.60.120.920">
    <property type="match status" value="1"/>
</dbReference>
<evidence type="ECO:0008006" key="5">
    <source>
        <dbReference type="Google" id="ProtNLM"/>
    </source>
</evidence>
<protein>
    <recommendedName>
        <fullName evidence="5">B30.2/SPRY domain-containing protein</fullName>
    </recommendedName>
</protein>
<proteinExistence type="predicted"/>
<evidence type="ECO:0000313" key="1">
    <source>
        <dbReference type="EMBL" id="CAF0850654.1"/>
    </source>
</evidence>
<organism evidence="1 4">
    <name type="scientific">Adineta ricciae</name>
    <name type="common">Rotifer</name>
    <dbReference type="NCBI Taxonomy" id="249248"/>
    <lineage>
        <taxon>Eukaryota</taxon>
        <taxon>Metazoa</taxon>
        <taxon>Spiralia</taxon>
        <taxon>Gnathifera</taxon>
        <taxon>Rotifera</taxon>
        <taxon>Eurotatoria</taxon>
        <taxon>Bdelloidea</taxon>
        <taxon>Adinetida</taxon>
        <taxon>Adinetidae</taxon>
        <taxon>Adineta</taxon>
    </lineage>
</organism>